<dbReference type="RefSeq" id="WP_118924223.1">
    <property type="nucleotide sequence ID" value="NZ_QWEG01000019.1"/>
</dbReference>
<dbReference type="OrthoDB" id="2596219at2"/>
<keyword evidence="1" id="KW-0812">Transmembrane</keyword>
<protein>
    <submittedName>
        <fullName evidence="2">Uncharacterized protein</fullName>
    </submittedName>
</protein>
<comment type="caution">
    <text evidence="2">The sequence shown here is derived from an EMBL/GenBank/DDBJ whole genome shotgun (WGS) entry which is preliminary data.</text>
</comment>
<keyword evidence="3" id="KW-1185">Reference proteome</keyword>
<name>A0A417YHT1_9BACI</name>
<dbReference type="AlphaFoldDB" id="A0A417YHT1"/>
<dbReference type="Proteomes" id="UP000284416">
    <property type="component" value="Unassembled WGS sequence"/>
</dbReference>
<feature type="transmembrane region" description="Helical" evidence="1">
    <location>
        <begin position="136"/>
        <end position="155"/>
    </location>
</feature>
<keyword evidence="1" id="KW-1133">Transmembrane helix</keyword>
<sequence>MGFGTMIVGFFFIFFNFNLGPVNIFPDIIGYVLLYVGAGQIFRHIQNRNFTMAKKTSLLLIVLSALGIIVKYVEILNGVLNNSLAAEGKLYMSTTLFLTAFLSIFFFFHLAKGIGEEAGKLGNANLQETAEKTYKLYTVFQVIGAVVFIGATLLTKNTVTYQLGGEGFFLVFGLLALYIYLFIQVRKMLKLASANLGTIDPNEP</sequence>
<reference evidence="2 3" key="1">
    <citation type="journal article" date="2017" name="Int. J. Syst. Evol. Microbiol.">
        <title>Bacillus notoginsengisoli sp. nov., a novel bacterium isolated from the rhizosphere of Panax notoginseng.</title>
        <authorList>
            <person name="Zhang M.Y."/>
            <person name="Cheng J."/>
            <person name="Cai Y."/>
            <person name="Zhang T.Y."/>
            <person name="Wu Y.Y."/>
            <person name="Manikprabhu D."/>
            <person name="Li W.J."/>
            <person name="Zhang Y.X."/>
        </authorList>
    </citation>
    <scope>NUCLEOTIDE SEQUENCE [LARGE SCALE GENOMIC DNA]</scope>
    <source>
        <strain evidence="2 3">JCM 30743</strain>
    </source>
</reference>
<feature type="transmembrane region" description="Helical" evidence="1">
    <location>
        <begin position="6"/>
        <end position="36"/>
    </location>
</feature>
<evidence type="ECO:0000256" key="1">
    <source>
        <dbReference type="SAM" id="Phobius"/>
    </source>
</evidence>
<keyword evidence="1" id="KW-0472">Membrane</keyword>
<feature type="transmembrane region" description="Helical" evidence="1">
    <location>
        <begin position="57"/>
        <end position="75"/>
    </location>
</feature>
<dbReference type="EMBL" id="QWEG01000019">
    <property type="protein sequence ID" value="RHW32442.1"/>
    <property type="molecule type" value="Genomic_DNA"/>
</dbReference>
<evidence type="ECO:0000313" key="2">
    <source>
        <dbReference type="EMBL" id="RHW32442.1"/>
    </source>
</evidence>
<proteinExistence type="predicted"/>
<gene>
    <name evidence="2" type="ORF">D1B31_21195</name>
</gene>
<accession>A0A417YHT1</accession>
<evidence type="ECO:0000313" key="3">
    <source>
        <dbReference type="Proteomes" id="UP000284416"/>
    </source>
</evidence>
<feature type="transmembrane region" description="Helical" evidence="1">
    <location>
        <begin position="95"/>
        <end position="115"/>
    </location>
</feature>
<organism evidence="2 3">
    <name type="scientific">Neobacillus notoginsengisoli</name>
    <dbReference type="NCBI Taxonomy" id="1578198"/>
    <lineage>
        <taxon>Bacteria</taxon>
        <taxon>Bacillati</taxon>
        <taxon>Bacillota</taxon>
        <taxon>Bacilli</taxon>
        <taxon>Bacillales</taxon>
        <taxon>Bacillaceae</taxon>
        <taxon>Neobacillus</taxon>
    </lineage>
</organism>
<feature type="transmembrane region" description="Helical" evidence="1">
    <location>
        <begin position="167"/>
        <end position="183"/>
    </location>
</feature>